<dbReference type="Proteomes" id="UP001589738">
    <property type="component" value="Unassembled WGS sequence"/>
</dbReference>
<name>A0ABV6KRS4_9BACI</name>
<comment type="caution">
    <text evidence="2">The sequence shown here is derived from an EMBL/GenBank/DDBJ whole genome shotgun (WGS) entry which is preliminary data.</text>
</comment>
<reference evidence="2 3" key="1">
    <citation type="submission" date="2024-09" db="EMBL/GenBank/DDBJ databases">
        <authorList>
            <person name="Sun Q."/>
            <person name="Mori K."/>
        </authorList>
    </citation>
    <scope>NUCLEOTIDE SEQUENCE [LARGE SCALE GENOMIC DNA]</scope>
    <source>
        <strain evidence="2 3">CGMCC 1.9126</strain>
    </source>
</reference>
<accession>A0ABV6KRS4</accession>
<keyword evidence="1" id="KW-0812">Transmembrane</keyword>
<organism evidence="2 3">
    <name type="scientific">Robertmurraya beringensis</name>
    <dbReference type="NCBI Taxonomy" id="641660"/>
    <lineage>
        <taxon>Bacteria</taxon>
        <taxon>Bacillati</taxon>
        <taxon>Bacillota</taxon>
        <taxon>Bacilli</taxon>
        <taxon>Bacillales</taxon>
        <taxon>Bacillaceae</taxon>
        <taxon>Robertmurraya</taxon>
    </lineage>
</organism>
<dbReference type="RefSeq" id="WP_377058282.1">
    <property type="nucleotide sequence ID" value="NZ_JBHLUU010000084.1"/>
</dbReference>
<proteinExistence type="predicted"/>
<protein>
    <submittedName>
        <fullName evidence="2">Uncharacterized protein</fullName>
    </submittedName>
</protein>
<evidence type="ECO:0000313" key="3">
    <source>
        <dbReference type="Proteomes" id="UP001589738"/>
    </source>
</evidence>
<dbReference type="EMBL" id="JBHLUU010000084">
    <property type="protein sequence ID" value="MFC0476036.1"/>
    <property type="molecule type" value="Genomic_DNA"/>
</dbReference>
<evidence type="ECO:0000256" key="1">
    <source>
        <dbReference type="SAM" id="Phobius"/>
    </source>
</evidence>
<keyword evidence="1" id="KW-1133">Transmembrane helix</keyword>
<keyword evidence="1" id="KW-0472">Membrane</keyword>
<gene>
    <name evidence="2" type="ORF">ACFFHF_12390</name>
</gene>
<keyword evidence="3" id="KW-1185">Reference proteome</keyword>
<feature type="transmembrane region" description="Helical" evidence="1">
    <location>
        <begin position="7"/>
        <end position="30"/>
    </location>
</feature>
<evidence type="ECO:0000313" key="2">
    <source>
        <dbReference type="EMBL" id="MFC0476036.1"/>
    </source>
</evidence>
<sequence length="58" mass="6351">MNQSLSTFLKIGITVICISAFLFFIGYNMIGTETNDYQTDITNMSNNLPTGAGVRANQ</sequence>